<protein>
    <submittedName>
        <fullName evidence="2">Uncharacterized protein</fullName>
    </submittedName>
</protein>
<gene>
    <name evidence="2" type="ORF">HDK90DRAFT_349568</name>
</gene>
<feature type="compositionally biased region" description="Basic and acidic residues" evidence="1">
    <location>
        <begin position="394"/>
        <end position="405"/>
    </location>
</feature>
<name>A0ABR1YGM2_9PEZI</name>
<proteinExistence type="predicted"/>
<evidence type="ECO:0000256" key="1">
    <source>
        <dbReference type="SAM" id="MobiDB-lite"/>
    </source>
</evidence>
<sequence length="461" mass="52892">MSTPTRRMGFRRRASNSYIARNRPTRTPTIASTSFENLRPGYAGPVVEQDFRYRPHPALNDHFGLNSRISPFSHLCSLIEELKSAHILAHSIERELDFTLYQVNFTGTEVAFCQRLGPSQPAGGEAYFHLLDHLAHQYEAFRLVRKALTHREANGRIPDHYHGHEEGICPFLRELHRHLTMFRMDNQPTSIVSASLRYDLNYPQTELDGPLHVSAPLLSLRCRALGRGARTDYLSNADELARIVSRMSAQTIDDTEWEECSKYAQMLRQVRMTIRQVEELSPYDDNDRVEELPSNDDREPLQDITPVYMNSPFIIGPVAPQDENPRYYFPIRMDREQSDIRTAQTPRTHREQSDIGTTQTPRTQPQSVIRRNNAFIFGTDDVVTEALHSLRLGEDRPSDVYHDPEPPPEIPLPEIPATRRHGSTRQPGSPFYRPSNRPSNQRRTRAHIASLSPGVPDPRHL</sequence>
<comment type="caution">
    <text evidence="2">The sequence shown here is derived from an EMBL/GenBank/DDBJ whole genome shotgun (WGS) entry which is preliminary data.</text>
</comment>
<organism evidence="2 3">
    <name type="scientific">Phyllosticta capitalensis</name>
    <dbReference type="NCBI Taxonomy" id="121624"/>
    <lineage>
        <taxon>Eukaryota</taxon>
        <taxon>Fungi</taxon>
        <taxon>Dikarya</taxon>
        <taxon>Ascomycota</taxon>
        <taxon>Pezizomycotina</taxon>
        <taxon>Dothideomycetes</taxon>
        <taxon>Dothideomycetes incertae sedis</taxon>
        <taxon>Botryosphaeriales</taxon>
        <taxon>Phyllostictaceae</taxon>
        <taxon>Phyllosticta</taxon>
    </lineage>
</organism>
<feature type="region of interest" description="Disordered" evidence="1">
    <location>
        <begin position="278"/>
        <end position="302"/>
    </location>
</feature>
<accession>A0ABR1YGM2</accession>
<feature type="compositionally biased region" description="Basic and acidic residues" evidence="1">
    <location>
        <begin position="285"/>
        <end position="301"/>
    </location>
</feature>
<dbReference type="Proteomes" id="UP001492380">
    <property type="component" value="Unassembled WGS sequence"/>
</dbReference>
<reference evidence="2 3" key="1">
    <citation type="submission" date="2024-04" db="EMBL/GenBank/DDBJ databases">
        <title>Phyllosticta paracitricarpa is synonymous to the EU quarantine fungus P. citricarpa based on phylogenomic analyses.</title>
        <authorList>
            <consortium name="Lawrence Berkeley National Laboratory"/>
            <person name="Van Ingen-Buijs V.A."/>
            <person name="Van Westerhoven A.C."/>
            <person name="Haridas S."/>
            <person name="Skiadas P."/>
            <person name="Martin F."/>
            <person name="Groenewald J.Z."/>
            <person name="Crous P.W."/>
            <person name="Seidl M.F."/>
        </authorList>
    </citation>
    <scope>NUCLEOTIDE SEQUENCE [LARGE SCALE GENOMIC DNA]</scope>
    <source>
        <strain evidence="2 3">CBS 123374</strain>
    </source>
</reference>
<evidence type="ECO:0000313" key="3">
    <source>
        <dbReference type="Proteomes" id="UP001492380"/>
    </source>
</evidence>
<keyword evidence="3" id="KW-1185">Reference proteome</keyword>
<evidence type="ECO:0000313" key="2">
    <source>
        <dbReference type="EMBL" id="KAK8229186.1"/>
    </source>
</evidence>
<feature type="region of interest" description="Disordered" evidence="1">
    <location>
        <begin position="394"/>
        <end position="461"/>
    </location>
</feature>
<dbReference type="EMBL" id="JBBWRZ010000009">
    <property type="protein sequence ID" value="KAK8229186.1"/>
    <property type="molecule type" value="Genomic_DNA"/>
</dbReference>
<feature type="region of interest" description="Disordered" evidence="1">
    <location>
        <begin position="336"/>
        <end position="364"/>
    </location>
</feature>
<feature type="compositionally biased region" description="Polar residues" evidence="1">
    <location>
        <begin position="354"/>
        <end position="364"/>
    </location>
</feature>